<keyword evidence="1" id="KW-0805">Transcription regulation</keyword>
<dbReference type="EMBL" id="JBHUMF010000007">
    <property type="protein sequence ID" value="MFD2679702.1"/>
    <property type="molecule type" value="Genomic_DNA"/>
</dbReference>
<dbReference type="RefSeq" id="WP_377932540.1">
    <property type="nucleotide sequence ID" value="NZ_JBHUMF010000007.1"/>
</dbReference>
<dbReference type="Proteomes" id="UP001597506">
    <property type="component" value="Unassembled WGS sequence"/>
</dbReference>
<dbReference type="Pfam" id="PF01590">
    <property type="entry name" value="GAF"/>
    <property type="match status" value="1"/>
</dbReference>
<dbReference type="InterPro" id="IPR000792">
    <property type="entry name" value="Tscrpt_reg_LuxR_C"/>
</dbReference>
<evidence type="ECO:0000256" key="2">
    <source>
        <dbReference type="ARBA" id="ARBA00023125"/>
    </source>
</evidence>
<evidence type="ECO:0000313" key="5">
    <source>
        <dbReference type="EMBL" id="MFD2679702.1"/>
    </source>
</evidence>
<dbReference type="InterPro" id="IPR029016">
    <property type="entry name" value="GAF-like_dom_sf"/>
</dbReference>
<dbReference type="InterPro" id="IPR003018">
    <property type="entry name" value="GAF"/>
</dbReference>
<comment type="caution">
    <text evidence="5">The sequence shown here is derived from an EMBL/GenBank/DDBJ whole genome shotgun (WGS) entry which is preliminary data.</text>
</comment>
<dbReference type="Gene3D" id="1.10.10.10">
    <property type="entry name" value="Winged helix-like DNA-binding domain superfamily/Winged helix DNA-binding domain"/>
    <property type="match status" value="1"/>
</dbReference>
<gene>
    <name evidence="5" type="ORF">ACFSUL_02940</name>
</gene>
<evidence type="ECO:0000256" key="1">
    <source>
        <dbReference type="ARBA" id="ARBA00023015"/>
    </source>
</evidence>
<dbReference type="Gene3D" id="3.30.450.40">
    <property type="match status" value="1"/>
</dbReference>
<keyword evidence="3" id="KW-0804">Transcription</keyword>
<dbReference type="SUPFAM" id="SSF46894">
    <property type="entry name" value="C-terminal effector domain of the bipartite response regulators"/>
    <property type="match status" value="1"/>
</dbReference>
<organism evidence="5 6">
    <name type="scientific">Bacillus seohaeanensis</name>
    <dbReference type="NCBI Taxonomy" id="284580"/>
    <lineage>
        <taxon>Bacteria</taxon>
        <taxon>Bacillati</taxon>
        <taxon>Bacillota</taxon>
        <taxon>Bacilli</taxon>
        <taxon>Bacillales</taxon>
        <taxon>Bacillaceae</taxon>
        <taxon>Bacillus</taxon>
    </lineage>
</organism>
<dbReference type="SUPFAM" id="SSF55781">
    <property type="entry name" value="GAF domain-like"/>
    <property type="match status" value="1"/>
</dbReference>
<keyword evidence="6" id="KW-1185">Reference proteome</keyword>
<dbReference type="PROSITE" id="PS50043">
    <property type="entry name" value="HTH_LUXR_2"/>
    <property type="match status" value="1"/>
</dbReference>
<evidence type="ECO:0000259" key="4">
    <source>
        <dbReference type="PROSITE" id="PS50043"/>
    </source>
</evidence>
<dbReference type="PANTHER" id="PTHR44688:SF16">
    <property type="entry name" value="DNA-BINDING TRANSCRIPTIONAL ACTIVATOR DEVR_DOSR"/>
    <property type="match status" value="1"/>
</dbReference>
<protein>
    <submittedName>
        <fullName evidence="5">LuxR C-terminal-related transcriptional regulator</fullName>
    </submittedName>
</protein>
<sequence>MLDTKIYDYIDSLQAINNPLEKLEKILKGCIEFFPFKRASIFAYSPLNYYGEGIMQIDHGRVTSMSYIREDVRKIPPIYFSLKNNQPHLIKVDPNGQNFPLRYIQKFQLSSLLIVPISYKKSVIGSVLIDHYNENESLEKYDSTMLYHYFQVAAEALYPASSPQKILSRREREVLQRLSYGYSLKEMADKMGISEYTVRDYLTSVNRKLGTRHRAEAVGVAMRKGLIR</sequence>
<keyword evidence="2" id="KW-0238">DNA-binding</keyword>
<dbReference type="Pfam" id="PF00196">
    <property type="entry name" value="GerE"/>
    <property type="match status" value="1"/>
</dbReference>
<dbReference type="PANTHER" id="PTHR44688">
    <property type="entry name" value="DNA-BINDING TRANSCRIPTIONAL ACTIVATOR DEVR_DOSR"/>
    <property type="match status" value="1"/>
</dbReference>
<proteinExistence type="predicted"/>
<evidence type="ECO:0000313" key="6">
    <source>
        <dbReference type="Proteomes" id="UP001597506"/>
    </source>
</evidence>
<dbReference type="InterPro" id="IPR016032">
    <property type="entry name" value="Sig_transdc_resp-reg_C-effctor"/>
</dbReference>
<feature type="domain" description="HTH luxR-type" evidence="4">
    <location>
        <begin position="160"/>
        <end position="225"/>
    </location>
</feature>
<name>A0ABW5RQ08_9BACI</name>
<reference evidence="6" key="1">
    <citation type="journal article" date="2019" name="Int. J. Syst. Evol. Microbiol.">
        <title>The Global Catalogue of Microorganisms (GCM) 10K type strain sequencing project: providing services to taxonomists for standard genome sequencing and annotation.</title>
        <authorList>
            <consortium name="The Broad Institute Genomics Platform"/>
            <consortium name="The Broad Institute Genome Sequencing Center for Infectious Disease"/>
            <person name="Wu L."/>
            <person name="Ma J."/>
        </authorList>
    </citation>
    <scope>NUCLEOTIDE SEQUENCE [LARGE SCALE GENOMIC DNA]</scope>
    <source>
        <strain evidence="6">KCTC 3913</strain>
    </source>
</reference>
<dbReference type="InterPro" id="IPR036388">
    <property type="entry name" value="WH-like_DNA-bd_sf"/>
</dbReference>
<dbReference type="PRINTS" id="PR00038">
    <property type="entry name" value="HTHLUXR"/>
</dbReference>
<accession>A0ABW5RQ08</accession>
<dbReference type="CDD" id="cd06170">
    <property type="entry name" value="LuxR_C_like"/>
    <property type="match status" value="1"/>
</dbReference>
<evidence type="ECO:0000256" key="3">
    <source>
        <dbReference type="ARBA" id="ARBA00023163"/>
    </source>
</evidence>
<dbReference type="SMART" id="SM00421">
    <property type="entry name" value="HTH_LUXR"/>
    <property type="match status" value="1"/>
</dbReference>